<dbReference type="InterPro" id="IPR029063">
    <property type="entry name" value="SAM-dependent_MTases_sf"/>
</dbReference>
<gene>
    <name evidence="3" type="ORF">DFP90_11059</name>
</gene>
<reference evidence="3 4" key="1">
    <citation type="submission" date="2018-07" db="EMBL/GenBank/DDBJ databases">
        <title>Genomic Encyclopedia of Type Strains, Phase III (KMG-III): the genomes of soil and plant-associated and newly described type strains.</title>
        <authorList>
            <person name="Whitman W."/>
        </authorList>
    </citation>
    <scope>NUCLEOTIDE SEQUENCE [LARGE SCALE GENOMIC DNA]</scope>
    <source>
        <strain evidence="3 4">CECT 8488</strain>
    </source>
</reference>
<dbReference type="Pfam" id="PF06325">
    <property type="entry name" value="PrmA"/>
    <property type="match status" value="1"/>
</dbReference>
<dbReference type="PANTHER" id="PTHR43648:SF1">
    <property type="entry name" value="ELECTRON TRANSFER FLAVOPROTEIN BETA SUBUNIT LYSINE METHYLTRANSFERASE"/>
    <property type="match status" value="1"/>
</dbReference>
<proteinExistence type="predicted"/>
<dbReference type="GO" id="GO:0032259">
    <property type="term" value="P:methylation"/>
    <property type="evidence" value="ECO:0007669"/>
    <property type="project" value="UniProtKB-KW"/>
</dbReference>
<keyword evidence="1" id="KW-0489">Methyltransferase</keyword>
<dbReference type="RefSeq" id="WP_115938106.1">
    <property type="nucleotide sequence ID" value="NZ_QRDW01000010.1"/>
</dbReference>
<name>A0A3D9H9H8_9PROT</name>
<dbReference type="EMBL" id="QRDW01000010">
    <property type="protein sequence ID" value="RED46150.1"/>
    <property type="molecule type" value="Genomic_DNA"/>
</dbReference>
<comment type="caution">
    <text evidence="3">The sequence shown here is derived from an EMBL/GenBank/DDBJ whole genome shotgun (WGS) entry which is preliminary data.</text>
</comment>
<evidence type="ECO:0000313" key="4">
    <source>
        <dbReference type="Proteomes" id="UP000256845"/>
    </source>
</evidence>
<dbReference type="OrthoDB" id="9794615at2"/>
<organism evidence="3 4">
    <name type="scientific">Aestuariispira insulae</name>
    <dbReference type="NCBI Taxonomy" id="1461337"/>
    <lineage>
        <taxon>Bacteria</taxon>
        <taxon>Pseudomonadati</taxon>
        <taxon>Pseudomonadota</taxon>
        <taxon>Alphaproteobacteria</taxon>
        <taxon>Rhodospirillales</taxon>
        <taxon>Kiloniellaceae</taxon>
        <taxon>Aestuariispira</taxon>
    </lineage>
</organism>
<evidence type="ECO:0000313" key="3">
    <source>
        <dbReference type="EMBL" id="RED46150.1"/>
    </source>
</evidence>
<dbReference type="InterPro" id="IPR050078">
    <property type="entry name" value="Ribosomal_L11_MeTrfase_PrmA"/>
</dbReference>
<dbReference type="SUPFAM" id="SSF53335">
    <property type="entry name" value="S-adenosyl-L-methionine-dependent methyltransferases"/>
    <property type="match status" value="1"/>
</dbReference>
<dbReference type="Gene3D" id="3.40.50.150">
    <property type="entry name" value="Vaccinia Virus protein VP39"/>
    <property type="match status" value="1"/>
</dbReference>
<keyword evidence="4" id="KW-1185">Reference proteome</keyword>
<evidence type="ECO:0000256" key="2">
    <source>
        <dbReference type="ARBA" id="ARBA00022679"/>
    </source>
</evidence>
<dbReference type="GO" id="GO:0016279">
    <property type="term" value="F:protein-lysine N-methyltransferase activity"/>
    <property type="evidence" value="ECO:0007669"/>
    <property type="project" value="TreeGrafter"/>
</dbReference>
<keyword evidence="2" id="KW-0808">Transferase</keyword>
<dbReference type="AlphaFoldDB" id="A0A3D9H9H8"/>
<dbReference type="Proteomes" id="UP000256845">
    <property type="component" value="Unassembled WGS sequence"/>
</dbReference>
<accession>A0A3D9H9H8</accession>
<evidence type="ECO:0000256" key="1">
    <source>
        <dbReference type="ARBA" id="ARBA00022603"/>
    </source>
</evidence>
<protein>
    <submittedName>
        <fullName evidence="3">Putative nicotinamide N-methyase</fullName>
    </submittedName>
</protein>
<dbReference type="CDD" id="cd02440">
    <property type="entry name" value="AdoMet_MTases"/>
    <property type="match status" value="1"/>
</dbReference>
<sequence length="223" mass="24822">MYAIQPGDFETTVMENTRLDSPRLLPEIRLHLAMEDLPIWRMGEDELYEMGWTTPFWAFAWAGGQALSRYLLENPEAVRGKRVLDFGAGSGMVAIAAVKAGAWDVTAADIDPLAAEVMRMNAEANDVYFDITTEDLVGQESQWDVVLVGDVCYDKEIADTVIPWIHDMAKNGTDILVGDPGRFYLPKLGLRQIAKYHAPTTSIMEDSDLRNAQVWVVDPSTAP</sequence>
<dbReference type="PANTHER" id="PTHR43648">
    <property type="entry name" value="ELECTRON TRANSFER FLAVOPROTEIN BETA SUBUNIT LYSINE METHYLTRANSFERASE"/>
    <property type="match status" value="1"/>
</dbReference>